<dbReference type="Pfam" id="PF00400">
    <property type="entry name" value="WD40"/>
    <property type="match status" value="1"/>
</dbReference>
<evidence type="ECO:0000313" key="4">
    <source>
        <dbReference type="Ensembl" id="ENSXCOP00000002037.1"/>
    </source>
</evidence>
<dbReference type="GeneTree" id="ENSGT00390000015278"/>
<feature type="repeat" description="WD" evidence="3">
    <location>
        <begin position="125"/>
        <end position="156"/>
    </location>
</feature>
<evidence type="ECO:0000256" key="1">
    <source>
        <dbReference type="ARBA" id="ARBA00009728"/>
    </source>
</evidence>
<dbReference type="GO" id="GO:0006406">
    <property type="term" value="P:mRNA export from nucleus"/>
    <property type="evidence" value="ECO:0007669"/>
    <property type="project" value="TreeGrafter"/>
</dbReference>
<dbReference type="GO" id="GO:0000346">
    <property type="term" value="C:transcription export complex"/>
    <property type="evidence" value="ECO:0007669"/>
    <property type="project" value="TreeGrafter"/>
</dbReference>
<protein>
    <submittedName>
        <fullName evidence="4">Uncharacterized protein</fullName>
    </submittedName>
</protein>
<comment type="similarity">
    <text evidence="1">Belongs to the WD repeat THOC6 family.</text>
</comment>
<evidence type="ECO:0000256" key="3">
    <source>
        <dbReference type="PROSITE-ProRule" id="PRU00221"/>
    </source>
</evidence>
<dbReference type="InterPro" id="IPR015943">
    <property type="entry name" value="WD40/YVTN_repeat-like_dom_sf"/>
</dbReference>
<accession>A0A3B5KU56</accession>
<dbReference type="Gene3D" id="2.130.10.10">
    <property type="entry name" value="YVTN repeat-like/Quinoprotein amine dehydrogenase"/>
    <property type="match status" value="1"/>
</dbReference>
<dbReference type="PANTHER" id="PTHR44411">
    <property type="entry name" value="THO COMPLEX SUBUNIT 6 HOMOLOG"/>
    <property type="match status" value="1"/>
</dbReference>
<organism evidence="4 5">
    <name type="scientific">Xiphophorus couchianus</name>
    <name type="common">Monterrey platyfish</name>
    <dbReference type="NCBI Taxonomy" id="32473"/>
    <lineage>
        <taxon>Eukaryota</taxon>
        <taxon>Metazoa</taxon>
        <taxon>Chordata</taxon>
        <taxon>Craniata</taxon>
        <taxon>Vertebrata</taxon>
        <taxon>Euteleostomi</taxon>
        <taxon>Actinopterygii</taxon>
        <taxon>Neopterygii</taxon>
        <taxon>Teleostei</taxon>
        <taxon>Neoteleostei</taxon>
        <taxon>Acanthomorphata</taxon>
        <taxon>Ovalentaria</taxon>
        <taxon>Atherinomorphae</taxon>
        <taxon>Cyprinodontiformes</taxon>
        <taxon>Poeciliidae</taxon>
        <taxon>Poeciliinae</taxon>
        <taxon>Xiphophorus</taxon>
    </lineage>
</organism>
<dbReference type="SMART" id="SM00320">
    <property type="entry name" value="WD40"/>
    <property type="match status" value="4"/>
</dbReference>
<evidence type="ECO:0000313" key="5">
    <source>
        <dbReference type="Proteomes" id="UP000261380"/>
    </source>
</evidence>
<sequence>LLHMSVFSQSFSPCGRFLAAGNNYGEIALFLSAALSPDATTANQKPVLTFTHEGPVFSLLSTDSVLLSAGNGEVSAWNWTELIKKSSLEIPEINSMAINQDDSLAIGAGDNNVHILDLEHGAFKLQGHTDYVHCVCVREREAELLSGSEDGAVRMWCRTGQSVHCIEVHKYESCARPQHGKWISCLTTDSDWMQLCGGGPSLSLWHLRSLSPTSVFPLSGCQRRAAFHQDMILAVGDGAFVSHCLLGGEVKGQIPCTPPSLNTLQLNTKSSEHRVLTVGGGSSKIDVFTNLSYRA</sequence>
<dbReference type="Ensembl" id="ENSXCOT00000002067.1">
    <property type="protein sequence ID" value="ENSXCOP00000002037.1"/>
    <property type="gene ID" value="ENSXCOG00000001639.1"/>
</dbReference>
<dbReference type="InterPro" id="IPR042626">
    <property type="entry name" value="THOC6"/>
</dbReference>
<dbReference type="GO" id="GO:0000347">
    <property type="term" value="C:THO complex"/>
    <property type="evidence" value="ECO:0007669"/>
    <property type="project" value="TreeGrafter"/>
</dbReference>
<dbReference type="STRING" id="32473.ENSXCOP00000002037"/>
<evidence type="ECO:0000256" key="2">
    <source>
        <dbReference type="ARBA" id="ARBA00022574"/>
    </source>
</evidence>
<name>A0A3B5KU56_9TELE</name>
<dbReference type="PROSITE" id="PS50294">
    <property type="entry name" value="WD_REPEATS_REGION"/>
    <property type="match status" value="1"/>
</dbReference>
<dbReference type="InterPro" id="IPR036322">
    <property type="entry name" value="WD40_repeat_dom_sf"/>
</dbReference>
<dbReference type="Proteomes" id="UP000261380">
    <property type="component" value="Unplaced"/>
</dbReference>
<dbReference type="SUPFAM" id="SSF50978">
    <property type="entry name" value="WD40 repeat-like"/>
    <property type="match status" value="1"/>
</dbReference>
<dbReference type="PANTHER" id="PTHR44411:SF1">
    <property type="entry name" value="THO COMPLEX SUBUNIT 6 HOMOLOG"/>
    <property type="match status" value="1"/>
</dbReference>
<dbReference type="InterPro" id="IPR001680">
    <property type="entry name" value="WD40_rpt"/>
</dbReference>
<dbReference type="AlphaFoldDB" id="A0A3B5KU56"/>
<proteinExistence type="inferred from homology"/>
<reference evidence="4" key="2">
    <citation type="submission" date="2025-09" db="UniProtKB">
        <authorList>
            <consortium name="Ensembl"/>
        </authorList>
    </citation>
    <scope>IDENTIFICATION</scope>
</reference>
<keyword evidence="2 3" id="KW-0853">WD repeat</keyword>
<reference evidence="4" key="1">
    <citation type="submission" date="2025-08" db="UniProtKB">
        <authorList>
            <consortium name="Ensembl"/>
        </authorList>
    </citation>
    <scope>IDENTIFICATION</scope>
</reference>
<keyword evidence="5" id="KW-1185">Reference proteome</keyword>
<dbReference type="PROSITE" id="PS50082">
    <property type="entry name" value="WD_REPEATS_2"/>
    <property type="match status" value="1"/>
</dbReference>